<sequence length="190" mass="20852">GIKNKTVHVSKLEVGVYQFELTVTDAAGQSDSATVTVDVQKENNQPPIAIVTGDTAVYYPNTESVLNGSLSTDDYRIIQYHWSQLEGPNDIRFDGLDKPVLRVSGLHVEGVSPTEYLFQLVVIDYRNVTNYTNISVYYHKGEDVLPVADAGPDMILTLPQDTVTLNGTGSHDGFGISQYKWIKSDSSPAI</sequence>
<accession>A0AAN0IUH9</accession>
<protein>
    <recommendedName>
        <fullName evidence="3">PKD domain-containing protein</fullName>
    </recommendedName>
</protein>
<evidence type="ECO:0000313" key="2">
    <source>
        <dbReference type="Proteomes" id="UP000007879"/>
    </source>
</evidence>
<dbReference type="RefSeq" id="XP_011409498.1">
    <property type="nucleotide sequence ID" value="XM_011411196.1"/>
</dbReference>
<dbReference type="PANTHER" id="PTHR46182:SF2">
    <property type="entry name" value="FI19480P1"/>
    <property type="match status" value="1"/>
</dbReference>
<evidence type="ECO:0000313" key="1">
    <source>
        <dbReference type="EnsemblMetazoa" id="XP_011409498.1"/>
    </source>
</evidence>
<organism evidence="1 2">
    <name type="scientific">Amphimedon queenslandica</name>
    <name type="common">Sponge</name>
    <dbReference type="NCBI Taxonomy" id="400682"/>
    <lineage>
        <taxon>Eukaryota</taxon>
        <taxon>Metazoa</taxon>
        <taxon>Porifera</taxon>
        <taxon>Demospongiae</taxon>
        <taxon>Heteroscleromorpha</taxon>
        <taxon>Haplosclerida</taxon>
        <taxon>Niphatidae</taxon>
        <taxon>Amphimedon</taxon>
    </lineage>
</organism>
<dbReference type="InterPro" id="IPR013783">
    <property type="entry name" value="Ig-like_fold"/>
</dbReference>
<reference evidence="1" key="2">
    <citation type="submission" date="2024-06" db="UniProtKB">
        <authorList>
            <consortium name="EnsemblMetazoa"/>
        </authorList>
    </citation>
    <scope>IDENTIFICATION</scope>
</reference>
<proteinExistence type="predicted"/>
<dbReference type="EnsemblMetazoa" id="XM_011411196.1">
    <property type="protein sequence ID" value="XP_011409498.1"/>
    <property type="gene ID" value="LOC105316358"/>
</dbReference>
<dbReference type="InterPro" id="IPR029865">
    <property type="entry name" value="KIAA0319-like"/>
</dbReference>
<keyword evidence="2" id="KW-1185">Reference proteome</keyword>
<dbReference type="Proteomes" id="UP000007879">
    <property type="component" value="Unassembled WGS sequence"/>
</dbReference>
<reference evidence="2" key="1">
    <citation type="journal article" date="2010" name="Nature">
        <title>The Amphimedon queenslandica genome and the evolution of animal complexity.</title>
        <authorList>
            <person name="Srivastava M."/>
            <person name="Simakov O."/>
            <person name="Chapman J."/>
            <person name="Fahey B."/>
            <person name="Gauthier M.E."/>
            <person name="Mitros T."/>
            <person name="Richards G.S."/>
            <person name="Conaco C."/>
            <person name="Dacre M."/>
            <person name="Hellsten U."/>
            <person name="Larroux C."/>
            <person name="Putnam N.H."/>
            <person name="Stanke M."/>
            <person name="Adamska M."/>
            <person name="Darling A."/>
            <person name="Degnan S.M."/>
            <person name="Oakley T.H."/>
            <person name="Plachetzki D.C."/>
            <person name="Zhai Y."/>
            <person name="Adamski M."/>
            <person name="Calcino A."/>
            <person name="Cummins S.F."/>
            <person name="Goodstein D.M."/>
            <person name="Harris C."/>
            <person name="Jackson D.J."/>
            <person name="Leys S.P."/>
            <person name="Shu S."/>
            <person name="Woodcroft B.J."/>
            <person name="Vervoort M."/>
            <person name="Kosik K.S."/>
            <person name="Manning G."/>
            <person name="Degnan B.M."/>
            <person name="Rokhsar D.S."/>
        </authorList>
    </citation>
    <scope>NUCLEOTIDE SEQUENCE [LARGE SCALE GENOMIC DNA]</scope>
</reference>
<dbReference type="Gene3D" id="2.60.40.10">
    <property type="entry name" value="Immunoglobulins"/>
    <property type="match status" value="3"/>
</dbReference>
<dbReference type="Pfam" id="PF22352">
    <property type="entry name" value="K319L-like_PKD"/>
    <property type="match status" value="3"/>
</dbReference>
<dbReference type="GO" id="GO:0031410">
    <property type="term" value="C:cytoplasmic vesicle"/>
    <property type="evidence" value="ECO:0007669"/>
    <property type="project" value="TreeGrafter"/>
</dbReference>
<dbReference type="GO" id="GO:0016020">
    <property type="term" value="C:membrane"/>
    <property type="evidence" value="ECO:0007669"/>
    <property type="project" value="TreeGrafter"/>
</dbReference>
<dbReference type="PANTHER" id="PTHR46182">
    <property type="entry name" value="FI19480P1"/>
    <property type="match status" value="1"/>
</dbReference>
<name>A0AAN0IUH9_AMPQE</name>
<dbReference type="AlphaFoldDB" id="A0AAN0IUH9"/>
<dbReference type="KEGG" id="aqu:105316358"/>
<evidence type="ECO:0008006" key="3">
    <source>
        <dbReference type="Google" id="ProtNLM"/>
    </source>
</evidence>
<dbReference type="GeneID" id="105316358"/>